<evidence type="ECO:0000256" key="5">
    <source>
        <dbReference type="ARBA" id="ARBA00023277"/>
    </source>
</evidence>
<evidence type="ECO:0000313" key="7">
    <source>
        <dbReference type="Proteomes" id="UP000053096"/>
    </source>
</evidence>
<evidence type="ECO:0000256" key="4">
    <source>
        <dbReference type="ARBA" id="ARBA00022842"/>
    </source>
</evidence>
<dbReference type="Gene3D" id="3.20.20.370">
    <property type="entry name" value="Glycoside hydrolase/deacetylase"/>
    <property type="match status" value="1"/>
</dbReference>
<comment type="cofactor">
    <cofactor evidence="1">
        <name>Mg(2+)</name>
        <dbReference type="ChEBI" id="CHEBI:18420"/>
    </cofactor>
</comment>
<proteinExistence type="predicted"/>
<dbReference type="OrthoDB" id="5295855at2"/>
<accession>A0A0M7GIY8</accession>
<protein>
    <submittedName>
        <fullName evidence="6">Uncharacterized protein conserved in bacteria</fullName>
    </submittedName>
</protein>
<dbReference type="PANTHER" id="PTHR31609">
    <property type="entry name" value="YDJC DEACETYLASE FAMILY MEMBER"/>
    <property type="match status" value="1"/>
</dbReference>
<gene>
    <name evidence="6" type="ORF">ERS370011_03050</name>
</gene>
<dbReference type="InterPro" id="IPR011330">
    <property type="entry name" value="Glyco_hydro/deAcase_b/a-brl"/>
</dbReference>
<name>A0A0M7GIY8_9BORD</name>
<evidence type="ECO:0000313" key="6">
    <source>
        <dbReference type="EMBL" id="CUI95568.1"/>
    </source>
</evidence>
<evidence type="ECO:0000256" key="3">
    <source>
        <dbReference type="ARBA" id="ARBA00022801"/>
    </source>
</evidence>
<dbReference type="GO" id="GO:0046872">
    <property type="term" value="F:metal ion binding"/>
    <property type="evidence" value="ECO:0007669"/>
    <property type="project" value="UniProtKB-KW"/>
</dbReference>
<sequence>MDTTIKASAHGRRIAVCGDDFGMDVSIDHAIFQLVDAGRLSAVSCMSAGPSFARHAAELKHRAADIGLHLNFTQAFSPADADMLPLKTLLLRAYTGRLDRAQVRQQIDRQLDAFEDQMGQAPHYVDGHQHVHQLPGVRGPLLEALRQRYPRQRPWLRLTPAGAMQGLPLPAVFKAHAIAGLGGHALAAQARQEGWPGNRRFLGVYGFAGGRRAYAGLLHHWLFNALDGDLLMCHPALPGPIEHAEQRVAEFEVLSSPELGEWLAANGLSVARFSQVAATGLREAGIGAGLKRQAWRTAPLVSR</sequence>
<dbReference type="GO" id="GO:0019213">
    <property type="term" value="F:deacetylase activity"/>
    <property type="evidence" value="ECO:0007669"/>
    <property type="project" value="TreeGrafter"/>
</dbReference>
<evidence type="ECO:0000256" key="1">
    <source>
        <dbReference type="ARBA" id="ARBA00001946"/>
    </source>
</evidence>
<reference evidence="6 7" key="1">
    <citation type="submission" date="2015-09" db="EMBL/GenBank/DDBJ databases">
        <authorList>
            <person name="Jackson K.R."/>
            <person name="Lunt B.L."/>
            <person name="Fisher J.N.B."/>
            <person name="Gardner A.V."/>
            <person name="Bailey M.E."/>
            <person name="Deus L.M."/>
            <person name="Earl A.S."/>
            <person name="Gibby P.D."/>
            <person name="Hartmann K.A."/>
            <person name="Liu J.E."/>
            <person name="Manci A.M."/>
            <person name="Nielsen D.A."/>
            <person name="Solomon M.B."/>
            <person name="Breakwell D.P."/>
            <person name="Burnett S.H."/>
            <person name="Grose J.H."/>
        </authorList>
    </citation>
    <scope>NUCLEOTIDE SEQUENCE [LARGE SCALE GENOMIC DNA]</scope>
    <source>
        <strain evidence="6 7">2789STDY5608636</strain>
    </source>
</reference>
<dbReference type="Proteomes" id="UP000053096">
    <property type="component" value="Unassembled WGS sequence"/>
</dbReference>
<dbReference type="EMBL" id="CYTV01000008">
    <property type="protein sequence ID" value="CUI95568.1"/>
    <property type="molecule type" value="Genomic_DNA"/>
</dbReference>
<keyword evidence="3" id="KW-0378">Hydrolase</keyword>
<organism evidence="6 7">
    <name type="scientific">Bordetella pseudohinzii</name>
    <dbReference type="NCBI Taxonomy" id="1331258"/>
    <lineage>
        <taxon>Bacteria</taxon>
        <taxon>Pseudomonadati</taxon>
        <taxon>Pseudomonadota</taxon>
        <taxon>Betaproteobacteria</taxon>
        <taxon>Burkholderiales</taxon>
        <taxon>Alcaligenaceae</taxon>
        <taxon>Bordetella</taxon>
    </lineage>
</organism>
<dbReference type="InterPro" id="IPR006879">
    <property type="entry name" value="YdjC-like"/>
</dbReference>
<dbReference type="GO" id="GO:0005975">
    <property type="term" value="P:carbohydrate metabolic process"/>
    <property type="evidence" value="ECO:0007669"/>
    <property type="project" value="InterPro"/>
</dbReference>
<dbReference type="PANTHER" id="PTHR31609:SF1">
    <property type="entry name" value="CARBOHYDRATE DEACETYLASE"/>
    <property type="match status" value="1"/>
</dbReference>
<dbReference type="AlphaFoldDB" id="A0A0M7GIY8"/>
<keyword evidence="4" id="KW-0460">Magnesium</keyword>
<evidence type="ECO:0000256" key="2">
    <source>
        <dbReference type="ARBA" id="ARBA00022723"/>
    </source>
</evidence>
<keyword evidence="2" id="KW-0479">Metal-binding</keyword>
<dbReference type="Pfam" id="PF04794">
    <property type="entry name" value="YdjC"/>
    <property type="match status" value="1"/>
</dbReference>
<dbReference type="GO" id="GO:0016787">
    <property type="term" value="F:hydrolase activity"/>
    <property type="evidence" value="ECO:0007669"/>
    <property type="project" value="UniProtKB-KW"/>
</dbReference>
<dbReference type="SUPFAM" id="SSF88713">
    <property type="entry name" value="Glycoside hydrolase/deacetylase"/>
    <property type="match status" value="1"/>
</dbReference>
<keyword evidence="5" id="KW-0119">Carbohydrate metabolism</keyword>
<dbReference type="CDD" id="cd10807">
    <property type="entry name" value="YdjC_like_3"/>
    <property type="match status" value="1"/>
</dbReference>